<evidence type="ECO:0000313" key="2">
    <source>
        <dbReference type="Proteomes" id="UP000215703"/>
    </source>
</evidence>
<reference evidence="1 2" key="1">
    <citation type="journal article" date="2014" name="Int. J. Syst. Evol. Microbiol.">
        <title>Bradyrhizobium ottawaense sp. nov., a symbiotic nitrogen fixing bacterium from root nodules of soybeans in Canada.</title>
        <authorList>
            <person name="Yu X."/>
            <person name="Cloutier S."/>
            <person name="Tambong J.T."/>
            <person name="Bromfield E.S."/>
        </authorList>
    </citation>
    <scope>NUCLEOTIDE SEQUENCE [LARGE SCALE GENOMIC DNA]</scope>
    <source>
        <strain evidence="1 2">OO99</strain>
    </source>
</reference>
<name>A0A2U8P5B2_9BRAD</name>
<organism evidence="1 2">
    <name type="scientific">Bradyrhizobium ottawaense</name>
    <dbReference type="NCBI Taxonomy" id="931866"/>
    <lineage>
        <taxon>Bacteria</taxon>
        <taxon>Pseudomonadati</taxon>
        <taxon>Pseudomonadota</taxon>
        <taxon>Alphaproteobacteria</taxon>
        <taxon>Hyphomicrobiales</taxon>
        <taxon>Nitrobacteraceae</taxon>
        <taxon>Bradyrhizobium</taxon>
    </lineage>
</organism>
<reference evidence="1 2" key="2">
    <citation type="journal article" date="2017" name="Syst. Appl. Microbiol.">
        <title>Soybeans inoculated with root zone soils of Canadian native legumes harbour diverse and novel Bradyrhizobium spp. that possess agricultural potential.</title>
        <authorList>
            <person name="Bromfield E.S.P."/>
            <person name="Cloutier S."/>
            <person name="Tambong J.T."/>
            <person name="Tran Thi T.V."/>
        </authorList>
    </citation>
    <scope>NUCLEOTIDE SEQUENCE [LARGE SCALE GENOMIC DNA]</scope>
    <source>
        <strain evidence="1 2">OO99</strain>
    </source>
</reference>
<protein>
    <submittedName>
        <fullName evidence="1">Uncharacterized protein</fullName>
    </submittedName>
</protein>
<evidence type="ECO:0000313" key="1">
    <source>
        <dbReference type="EMBL" id="AWL92903.1"/>
    </source>
</evidence>
<dbReference type="AlphaFoldDB" id="A0A2U8P5B2"/>
<dbReference type="EMBL" id="CP029425">
    <property type="protein sequence ID" value="AWL92903.1"/>
    <property type="molecule type" value="Genomic_DNA"/>
</dbReference>
<proteinExistence type="predicted"/>
<gene>
    <name evidence="1" type="ORF">CIT37_12270</name>
</gene>
<dbReference type="Proteomes" id="UP000215703">
    <property type="component" value="Chromosome"/>
</dbReference>
<accession>A0A2U8P5B2</accession>
<sequence length="94" mass="10129">MIEPDRCRARDALPLPLAGEGWGGGVSATGHSLGGESPHPALRADLPRKRERLDTRDGLRSAVNFFRGVNRFTTTTPHRAGGGLLLCMGLFSQF</sequence>